<dbReference type="OrthoDB" id="4922812at2759"/>
<dbReference type="AlphaFoldDB" id="A0A5N6XS43"/>
<gene>
    <name evidence="2" type="ORF">BDV24DRAFT_156234</name>
</gene>
<feature type="transmembrane region" description="Helical" evidence="1">
    <location>
        <begin position="121"/>
        <end position="141"/>
    </location>
</feature>
<sequence>MEDKRPHTNDSDRIILGLYVIFAVYHILNRGKTYRASHRVLPWHIISGSVELLLFYGGFKCSPAAVISCLIHSYTSLVLVKDLHNGYPPHTRPAYQAGSIMRSIQVVHAYSTQDPIHYHDCLMLLHGFVYTRVLIFLLGTMGPTRSFIKNVNSPFIYAQSALGAALISVGHCHGSWPMLSYLILMHSLGKNKLMGPLNTYKLTKHVGAHRKNDLPEPPLTKFLRYAGFVTCVSPADPSKTRSIGYLKADFLGTKWALV</sequence>
<dbReference type="EMBL" id="ML737227">
    <property type="protein sequence ID" value="KAE8335186.1"/>
    <property type="molecule type" value="Genomic_DNA"/>
</dbReference>
<evidence type="ECO:0000256" key="1">
    <source>
        <dbReference type="SAM" id="Phobius"/>
    </source>
</evidence>
<accession>A0A5N6XS43</accession>
<dbReference type="Proteomes" id="UP000325558">
    <property type="component" value="Unassembled WGS sequence"/>
</dbReference>
<organism evidence="2">
    <name type="scientific">Aspergillus arachidicola</name>
    <dbReference type="NCBI Taxonomy" id="656916"/>
    <lineage>
        <taxon>Eukaryota</taxon>
        <taxon>Fungi</taxon>
        <taxon>Dikarya</taxon>
        <taxon>Ascomycota</taxon>
        <taxon>Pezizomycotina</taxon>
        <taxon>Eurotiomycetes</taxon>
        <taxon>Eurotiomycetidae</taxon>
        <taxon>Eurotiales</taxon>
        <taxon>Aspergillaceae</taxon>
        <taxon>Aspergillus</taxon>
        <taxon>Aspergillus subgen. Circumdati</taxon>
    </lineage>
</organism>
<protein>
    <submittedName>
        <fullName evidence="2">Uncharacterized protein</fullName>
    </submittedName>
</protein>
<feature type="transmembrane region" description="Helical" evidence="1">
    <location>
        <begin position="12"/>
        <end position="28"/>
    </location>
</feature>
<proteinExistence type="predicted"/>
<name>A0A5N6XS43_9EURO</name>
<keyword evidence="1" id="KW-0472">Membrane</keyword>
<evidence type="ECO:0000313" key="2">
    <source>
        <dbReference type="EMBL" id="KAE8335186.1"/>
    </source>
</evidence>
<reference evidence="2" key="1">
    <citation type="submission" date="2019-04" db="EMBL/GenBank/DDBJ databases">
        <title>Friends and foes A comparative genomics study of 23 Aspergillus species from section Flavi.</title>
        <authorList>
            <consortium name="DOE Joint Genome Institute"/>
            <person name="Kjaerbolling I."/>
            <person name="Vesth T."/>
            <person name="Frisvad J.C."/>
            <person name="Nybo J.L."/>
            <person name="Theobald S."/>
            <person name="Kildgaard S."/>
            <person name="Isbrandt T."/>
            <person name="Kuo A."/>
            <person name="Sato A."/>
            <person name="Lyhne E.K."/>
            <person name="Kogle M.E."/>
            <person name="Wiebenga A."/>
            <person name="Kun R.S."/>
            <person name="Lubbers R.J."/>
            <person name="Makela M.R."/>
            <person name="Barry K."/>
            <person name="Chovatia M."/>
            <person name="Clum A."/>
            <person name="Daum C."/>
            <person name="Haridas S."/>
            <person name="He G."/>
            <person name="LaButti K."/>
            <person name="Lipzen A."/>
            <person name="Mondo S."/>
            <person name="Riley R."/>
            <person name="Salamov A."/>
            <person name="Simmons B.A."/>
            <person name="Magnuson J.K."/>
            <person name="Henrissat B."/>
            <person name="Mortensen U.H."/>
            <person name="Larsen T.O."/>
            <person name="Devries R.P."/>
            <person name="Grigoriev I.V."/>
            <person name="Machida M."/>
            <person name="Baker S.E."/>
            <person name="Andersen M.R."/>
        </authorList>
    </citation>
    <scope>NUCLEOTIDE SEQUENCE</scope>
    <source>
        <strain evidence="2">CBS 117612</strain>
    </source>
</reference>
<keyword evidence="1" id="KW-0812">Transmembrane</keyword>
<feature type="transmembrane region" description="Helical" evidence="1">
    <location>
        <begin position="161"/>
        <end position="184"/>
    </location>
</feature>
<keyword evidence="1" id="KW-1133">Transmembrane helix</keyword>